<dbReference type="RefSeq" id="WP_142932502.1">
    <property type="nucleotide sequence ID" value="NZ_ML660166.1"/>
</dbReference>
<feature type="chain" id="PRO_5021850544" evidence="1">
    <location>
        <begin position="35"/>
        <end position="390"/>
    </location>
</feature>
<evidence type="ECO:0000313" key="3">
    <source>
        <dbReference type="Proteomes" id="UP000315439"/>
    </source>
</evidence>
<dbReference type="Pfam" id="PF12094">
    <property type="entry name" value="DUF3570"/>
    <property type="match status" value="1"/>
</dbReference>
<evidence type="ECO:0000313" key="2">
    <source>
        <dbReference type="EMBL" id="TQV86578.1"/>
    </source>
</evidence>
<dbReference type="AlphaFoldDB" id="A0A545UAU7"/>
<dbReference type="EMBL" id="VIKS01000010">
    <property type="protein sequence ID" value="TQV86578.1"/>
    <property type="molecule type" value="Genomic_DNA"/>
</dbReference>
<dbReference type="InterPro" id="IPR021953">
    <property type="entry name" value="DUF3570"/>
</dbReference>
<proteinExistence type="predicted"/>
<evidence type="ECO:0000256" key="1">
    <source>
        <dbReference type="SAM" id="SignalP"/>
    </source>
</evidence>
<sequence>MRVIKKINKHCLSYKVVLVSLFFGLNLSCNSLLAAVLPVDRADALYHYFEGGGVDIQGPSFLVRKSIKDTVSISANYYVDNVSSASIDVVTTASAYTEERKEKSVGIDYLRDKTVMSFNYTESDENDFSARSAHFNVSQDFFGDLTTLNIGYSQGWDTVGKRDEPEFSRDTDRRHFRLGVSQILTKNSLINVSWETITDEGLLNNPYRSVRYLDPSVATGYSFQDELYPDTRTSDSFAIRGLYYLPYRAALKLELKQFSDTWGIGANTAEVGYTHPIGDEWTLEFKLRSYKQDQADFYSDLFPRIDAQNFRARDKEMSAFTTNSIGVGVTYEQPLKSWENFDKFSFNLYVDHIQFDYDNFRDIRVSAEPGTEPFYSFNANVVRLFLSLYY</sequence>
<reference evidence="2 3" key="1">
    <citation type="submission" date="2019-07" db="EMBL/GenBank/DDBJ databases">
        <title>Draft genome for Aliikangiella sp. M105.</title>
        <authorList>
            <person name="Wang G."/>
        </authorList>
    </citation>
    <scope>NUCLEOTIDE SEQUENCE [LARGE SCALE GENOMIC DNA]</scope>
    <source>
        <strain evidence="2 3">M105</strain>
    </source>
</reference>
<keyword evidence="3" id="KW-1185">Reference proteome</keyword>
<feature type="signal peptide" evidence="1">
    <location>
        <begin position="1"/>
        <end position="34"/>
    </location>
</feature>
<organism evidence="2 3">
    <name type="scientific">Aliikangiella coralliicola</name>
    <dbReference type="NCBI Taxonomy" id="2592383"/>
    <lineage>
        <taxon>Bacteria</taxon>
        <taxon>Pseudomonadati</taxon>
        <taxon>Pseudomonadota</taxon>
        <taxon>Gammaproteobacteria</taxon>
        <taxon>Oceanospirillales</taxon>
        <taxon>Pleioneaceae</taxon>
        <taxon>Aliikangiella</taxon>
    </lineage>
</organism>
<dbReference type="OrthoDB" id="5450709at2"/>
<name>A0A545UAU7_9GAMM</name>
<comment type="caution">
    <text evidence="2">The sequence shown here is derived from an EMBL/GenBank/DDBJ whole genome shotgun (WGS) entry which is preliminary data.</text>
</comment>
<protein>
    <submittedName>
        <fullName evidence="2">DUF3570 domain-containing protein</fullName>
    </submittedName>
</protein>
<gene>
    <name evidence="2" type="ORF">FLL46_16890</name>
</gene>
<dbReference type="Proteomes" id="UP000315439">
    <property type="component" value="Unassembled WGS sequence"/>
</dbReference>
<accession>A0A545UAU7</accession>
<keyword evidence="1" id="KW-0732">Signal</keyword>